<dbReference type="InterPro" id="IPR005467">
    <property type="entry name" value="His_kinase_dom"/>
</dbReference>
<feature type="modified residue" description="4-aspartylphosphate" evidence="9">
    <location>
        <position position="749"/>
    </location>
</feature>
<dbReference type="PANTHER" id="PTHR43065:SF46">
    <property type="entry name" value="C4-DICARBOXYLATE TRANSPORT SENSOR PROTEIN DCTB"/>
    <property type="match status" value="1"/>
</dbReference>
<feature type="domain" description="Response regulatory" evidence="11">
    <location>
        <begin position="699"/>
        <end position="813"/>
    </location>
</feature>
<dbReference type="Gene3D" id="3.30.565.10">
    <property type="entry name" value="Histidine kinase-like ATPase, C-terminal domain"/>
    <property type="match status" value="1"/>
</dbReference>
<dbReference type="InterPro" id="IPR000014">
    <property type="entry name" value="PAS"/>
</dbReference>
<dbReference type="EC" id="2.7.13.3" evidence="2"/>
<keyword evidence="14" id="KW-1185">Reference proteome</keyword>
<feature type="domain" description="PAC" evidence="12">
    <location>
        <begin position="80"/>
        <end position="133"/>
    </location>
</feature>
<evidence type="ECO:0000313" key="14">
    <source>
        <dbReference type="Proteomes" id="UP001361239"/>
    </source>
</evidence>
<dbReference type="InterPro" id="IPR013656">
    <property type="entry name" value="PAS_4"/>
</dbReference>
<dbReference type="InterPro" id="IPR001610">
    <property type="entry name" value="PAC"/>
</dbReference>
<gene>
    <name evidence="13" type="ORF">WG901_09235</name>
</gene>
<evidence type="ECO:0000313" key="13">
    <source>
        <dbReference type="EMBL" id="MEJ5976815.1"/>
    </source>
</evidence>
<dbReference type="Pfam" id="PF13185">
    <property type="entry name" value="GAF_2"/>
    <property type="match status" value="1"/>
</dbReference>
<evidence type="ECO:0000259" key="12">
    <source>
        <dbReference type="PROSITE" id="PS50113"/>
    </source>
</evidence>
<evidence type="ECO:0000256" key="6">
    <source>
        <dbReference type="ARBA" id="ARBA00022777"/>
    </source>
</evidence>
<evidence type="ECO:0000256" key="9">
    <source>
        <dbReference type="PROSITE-ProRule" id="PRU00169"/>
    </source>
</evidence>
<dbReference type="InterPro" id="IPR003661">
    <property type="entry name" value="HisK_dim/P_dom"/>
</dbReference>
<evidence type="ECO:0000256" key="5">
    <source>
        <dbReference type="ARBA" id="ARBA00022741"/>
    </source>
</evidence>
<dbReference type="Pfam" id="PF08448">
    <property type="entry name" value="PAS_4"/>
    <property type="match status" value="1"/>
</dbReference>
<dbReference type="InterPro" id="IPR036097">
    <property type="entry name" value="HisK_dim/P_sf"/>
</dbReference>
<dbReference type="SMART" id="SM00388">
    <property type="entry name" value="HisKA"/>
    <property type="match status" value="1"/>
</dbReference>
<dbReference type="SMART" id="SM00448">
    <property type="entry name" value="REC"/>
    <property type="match status" value="1"/>
</dbReference>
<proteinExistence type="predicted"/>
<protein>
    <recommendedName>
        <fullName evidence="2">histidine kinase</fullName>
        <ecNumber evidence="2">2.7.13.3</ecNumber>
    </recommendedName>
</protein>
<dbReference type="InterPro" id="IPR003594">
    <property type="entry name" value="HATPase_dom"/>
</dbReference>
<accession>A0ABU8RUN6</accession>
<dbReference type="InterPro" id="IPR003018">
    <property type="entry name" value="GAF"/>
</dbReference>
<dbReference type="Pfam" id="PF00072">
    <property type="entry name" value="Response_reg"/>
    <property type="match status" value="1"/>
</dbReference>
<dbReference type="CDD" id="cd00130">
    <property type="entry name" value="PAS"/>
    <property type="match status" value="2"/>
</dbReference>
<dbReference type="Proteomes" id="UP001361239">
    <property type="component" value="Unassembled WGS sequence"/>
</dbReference>
<dbReference type="PANTHER" id="PTHR43065">
    <property type="entry name" value="SENSOR HISTIDINE KINASE"/>
    <property type="match status" value="1"/>
</dbReference>
<dbReference type="Gene3D" id="3.30.450.40">
    <property type="match status" value="1"/>
</dbReference>
<dbReference type="PROSITE" id="PS50113">
    <property type="entry name" value="PAC"/>
    <property type="match status" value="2"/>
</dbReference>
<dbReference type="InterPro" id="IPR036890">
    <property type="entry name" value="HATPase_C_sf"/>
</dbReference>
<organism evidence="13 14">
    <name type="scientific">Novosphingobium anseongense</name>
    <dbReference type="NCBI Taxonomy" id="3133436"/>
    <lineage>
        <taxon>Bacteria</taxon>
        <taxon>Pseudomonadati</taxon>
        <taxon>Pseudomonadota</taxon>
        <taxon>Alphaproteobacteria</taxon>
        <taxon>Sphingomonadales</taxon>
        <taxon>Sphingomonadaceae</taxon>
        <taxon>Novosphingobium</taxon>
    </lineage>
</organism>
<dbReference type="InterPro" id="IPR029016">
    <property type="entry name" value="GAF-like_dom_sf"/>
</dbReference>
<dbReference type="InterPro" id="IPR035965">
    <property type="entry name" value="PAS-like_dom_sf"/>
</dbReference>
<dbReference type="SMART" id="SM00091">
    <property type="entry name" value="PAS"/>
    <property type="match status" value="2"/>
</dbReference>
<dbReference type="SUPFAM" id="SSF47384">
    <property type="entry name" value="Homodimeric domain of signal transducing histidine kinase"/>
    <property type="match status" value="1"/>
</dbReference>
<sequence>MLDGEDRWRTALDAAGMGVWDWDVVAGRIYYSRIWKEMRGFGDGEDGPAVGQWRDWVHPDDHAVVDKLIVDHLAGLTPHYEFEHRIKCKDGRYKWVIARGMACERDEDGRPLRIVGTNLDIDVAKRAAILARRHGKLLEAIAACNLAIARRKSIDELSSDICRILVERGEIDMAWVGRPSPDGRLIEPITSFSRDPEAHDIKHFVIMTSAEHPFGRGPTGTAYRGPGAVWIDDVVTDASTAVWHDRAANSGLKGAAAIPIYQKGRIVNVLTLYTDEPAFFDETTKTLLQDMGAQFGLALDALEAERAATRFRNSLRLSEWRARAIFERAPLGIALVDSVTGLFLDANAKFQEILDRDLAALQRLSWQDITPLAELEKCIEGVTPFLNGEVPSYSCEKGYLRPDGSVVPTSLTATRFDTPDGENPRHLVMIEDITERIDLQQQLSQRQRLEALGQLTGGIAHDFNNLLTVIIGNSEALALELGEGDLGELAGLILSTGERAADLTGRLLTFARKQSLIPRAIKIGELIDGLLPLLRRAVPDGIELKLPARFSSRSVYADPAQLEMALLNLVLNARDALPDGGTIEISSENILVGNESGLIELQPGPYVVIALGDNGVGMGEETLEKAFDPFFTTKGPGQGSGLGLSMVYGFARQSGGHVELTSRPGEGTTVRLYLPATTDALPRTPSVHATADDRGTGEVVLIAEDDSMVRKFVSSQVDALGYRTIAVLDGHSALAVLGSDTPVDLLFTDIAMDGGMDGIELAHRARAIRPELPLLFTSGHAEEHLQRLAELGALLLRKPYRKKELAAHLRQALDGVR</sequence>
<comment type="catalytic activity">
    <reaction evidence="1">
        <text>ATP + protein L-histidine = ADP + protein N-phospho-L-histidine.</text>
        <dbReference type="EC" id="2.7.13.3"/>
    </reaction>
</comment>
<dbReference type="SMART" id="SM00086">
    <property type="entry name" value="PAC"/>
    <property type="match status" value="2"/>
</dbReference>
<dbReference type="CDD" id="cd00082">
    <property type="entry name" value="HisKA"/>
    <property type="match status" value="1"/>
</dbReference>
<dbReference type="Gene3D" id="3.40.50.2300">
    <property type="match status" value="1"/>
</dbReference>
<dbReference type="PROSITE" id="PS50110">
    <property type="entry name" value="RESPONSE_REGULATORY"/>
    <property type="match status" value="1"/>
</dbReference>
<dbReference type="Pfam" id="PF00512">
    <property type="entry name" value="HisKA"/>
    <property type="match status" value="1"/>
</dbReference>
<dbReference type="Pfam" id="PF08447">
    <property type="entry name" value="PAS_3"/>
    <property type="match status" value="1"/>
</dbReference>
<dbReference type="PROSITE" id="PS50109">
    <property type="entry name" value="HIS_KIN"/>
    <property type="match status" value="1"/>
</dbReference>
<dbReference type="Gene3D" id="1.10.287.130">
    <property type="match status" value="1"/>
</dbReference>
<dbReference type="SUPFAM" id="SSF55874">
    <property type="entry name" value="ATPase domain of HSP90 chaperone/DNA topoisomerase II/histidine kinase"/>
    <property type="match status" value="1"/>
</dbReference>
<dbReference type="InterPro" id="IPR000700">
    <property type="entry name" value="PAS-assoc_C"/>
</dbReference>
<evidence type="ECO:0000256" key="4">
    <source>
        <dbReference type="ARBA" id="ARBA00022679"/>
    </source>
</evidence>
<keyword evidence="3 9" id="KW-0597">Phosphoprotein</keyword>
<dbReference type="EMBL" id="JBBHJZ010000002">
    <property type="protein sequence ID" value="MEJ5976815.1"/>
    <property type="molecule type" value="Genomic_DNA"/>
</dbReference>
<comment type="caution">
    <text evidence="13">The sequence shown here is derived from an EMBL/GenBank/DDBJ whole genome shotgun (WGS) entry which is preliminary data.</text>
</comment>
<dbReference type="PRINTS" id="PR00344">
    <property type="entry name" value="BCTRLSENSOR"/>
</dbReference>
<reference evidence="13 14" key="1">
    <citation type="submission" date="2024-03" db="EMBL/GenBank/DDBJ databases">
        <authorList>
            <person name="Jo J.-H."/>
        </authorList>
    </citation>
    <scope>NUCLEOTIDE SEQUENCE [LARGE SCALE GENOMIC DNA]</scope>
    <source>
        <strain evidence="13 14">PS1R-30</strain>
    </source>
</reference>
<keyword evidence="6" id="KW-0418">Kinase</keyword>
<feature type="domain" description="Histidine kinase" evidence="10">
    <location>
        <begin position="458"/>
        <end position="678"/>
    </location>
</feature>
<dbReference type="RefSeq" id="WP_339586777.1">
    <property type="nucleotide sequence ID" value="NZ_JBBHJZ010000002.1"/>
</dbReference>
<evidence type="ECO:0000256" key="3">
    <source>
        <dbReference type="ARBA" id="ARBA00022553"/>
    </source>
</evidence>
<keyword evidence="7" id="KW-0067">ATP-binding</keyword>
<evidence type="ECO:0000256" key="7">
    <source>
        <dbReference type="ARBA" id="ARBA00022840"/>
    </source>
</evidence>
<evidence type="ECO:0000256" key="2">
    <source>
        <dbReference type="ARBA" id="ARBA00012438"/>
    </source>
</evidence>
<dbReference type="NCBIfam" id="TIGR00229">
    <property type="entry name" value="sensory_box"/>
    <property type="match status" value="2"/>
</dbReference>
<evidence type="ECO:0000259" key="11">
    <source>
        <dbReference type="PROSITE" id="PS50110"/>
    </source>
</evidence>
<dbReference type="InterPro" id="IPR004358">
    <property type="entry name" value="Sig_transdc_His_kin-like_C"/>
</dbReference>
<evidence type="ECO:0000256" key="8">
    <source>
        <dbReference type="ARBA" id="ARBA00023012"/>
    </source>
</evidence>
<keyword evidence="5" id="KW-0547">Nucleotide-binding</keyword>
<dbReference type="SUPFAM" id="SSF52172">
    <property type="entry name" value="CheY-like"/>
    <property type="match status" value="1"/>
</dbReference>
<name>A0ABU8RUN6_9SPHN</name>
<dbReference type="InterPro" id="IPR013655">
    <property type="entry name" value="PAS_fold_3"/>
</dbReference>
<dbReference type="SUPFAM" id="SSF55781">
    <property type="entry name" value="GAF domain-like"/>
    <property type="match status" value="1"/>
</dbReference>
<feature type="domain" description="PAC" evidence="12">
    <location>
        <begin position="393"/>
        <end position="445"/>
    </location>
</feature>
<dbReference type="Gene3D" id="3.30.450.20">
    <property type="entry name" value="PAS domain"/>
    <property type="match status" value="2"/>
</dbReference>
<evidence type="ECO:0000259" key="10">
    <source>
        <dbReference type="PROSITE" id="PS50109"/>
    </source>
</evidence>
<dbReference type="SMART" id="SM00387">
    <property type="entry name" value="HATPase_c"/>
    <property type="match status" value="1"/>
</dbReference>
<keyword evidence="8" id="KW-0902">Two-component regulatory system</keyword>
<evidence type="ECO:0000256" key="1">
    <source>
        <dbReference type="ARBA" id="ARBA00000085"/>
    </source>
</evidence>
<dbReference type="InterPro" id="IPR011006">
    <property type="entry name" value="CheY-like_superfamily"/>
</dbReference>
<dbReference type="InterPro" id="IPR001789">
    <property type="entry name" value="Sig_transdc_resp-reg_receiver"/>
</dbReference>
<dbReference type="SUPFAM" id="SSF55785">
    <property type="entry name" value="PYP-like sensor domain (PAS domain)"/>
    <property type="match status" value="2"/>
</dbReference>
<dbReference type="Pfam" id="PF02518">
    <property type="entry name" value="HATPase_c"/>
    <property type="match status" value="1"/>
</dbReference>
<keyword evidence="4" id="KW-0808">Transferase</keyword>